<feature type="transmembrane region" description="Helical" evidence="8">
    <location>
        <begin position="137"/>
        <end position="156"/>
    </location>
</feature>
<feature type="transmembrane region" description="Helical" evidence="8">
    <location>
        <begin position="224"/>
        <end position="248"/>
    </location>
</feature>
<accession>A0A816G2G1</accession>
<evidence type="ECO:0000313" key="11">
    <source>
        <dbReference type="Proteomes" id="UP000663828"/>
    </source>
</evidence>
<dbReference type="InterPro" id="IPR017452">
    <property type="entry name" value="GPCR_Rhodpsn_7TM"/>
</dbReference>
<sequence>MLNTTVPSLTSASQQVVISLGFCLLVAGSIGNPLTLIVFLSLQTFRQSSCAFYLTVMSFINIFHLFTGLFTHIMIYGFNINWLNMSVVYCKFRPFYVQLCAMSSSSCMCLATIDQFLATCSSPRCQQLCNIKLARRLVIGLIIIWFGCGISFLIYYDHMGSDPVVCDITNRAFKKFNGVFYSPFVMSILPMMIMILFAILAYRNIQQIAYRTVPLVRRELDKQLTTMVLVHVIYAAISVTPGAIFNLFKTFYPSIDNQNITEQLRCAKSLTTTVYYFNHMGSLYIYVCVSKRFRQQLLYVLSTICFKRYPPGNPNQIKPET</sequence>
<evidence type="ECO:0000256" key="1">
    <source>
        <dbReference type="ARBA" id="ARBA00004141"/>
    </source>
</evidence>
<keyword evidence="4" id="KW-0297">G-protein coupled receptor</keyword>
<keyword evidence="3 8" id="KW-1133">Transmembrane helix</keyword>
<comment type="caution">
    <text evidence="10">The sequence shown here is derived from an EMBL/GenBank/DDBJ whole genome shotgun (WGS) entry which is preliminary data.</text>
</comment>
<feature type="transmembrane region" description="Helical" evidence="8">
    <location>
        <begin position="95"/>
        <end position="117"/>
    </location>
</feature>
<dbReference type="GO" id="GO:0004930">
    <property type="term" value="F:G protein-coupled receptor activity"/>
    <property type="evidence" value="ECO:0007669"/>
    <property type="project" value="UniProtKB-KW"/>
</dbReference>
<keyword evidence="11" id="KW-1185">Reference proteome</keyword>
<dbReference type="SUPFAM" id="SSF81321">
    <property type="entry name" value="Family A G protein-coupled receptor-like"/>
    <property type="match status" value="1"/>
</dbReference>
<dbReference type="PANTHER" id="PTHR24243:SF230">
    <property type="entry name" value="G-PROTEIN COUPLED RECEPTORS FAMILY 1 PROFILE DOMAIN-CONTAINING PROTEIN"/>
    <property type="match status" value="1"/>
</dbReference>
<keyword evidence="2 8" id="KW-0812">Transmembrane</keyword>
<name>A0A816G2G1_ADIRI</name>
<dbReference type="GO" id="GO:0005886">
    <property type="term" value="C:plasma membrane"/>
    <property type="evidence" value="ECO:0007669"/>
    <property type="project" value="TreeGrafter"/>
</dbReference>
<dbReference type="Pfam" id="PF00001">
    <property type="entry name" value="7tm_1"/>
    <property type="match status" value="1"/>
</dbReference>
<protein>
    <recommendedName>
        <fullName evidence="9">G-protein coupled receptors family 1 profile domain-containing protein</fullName>
    </recommendedName>
</protein>
<dbReference type="AlphaFoldDB" id="A0A816G2G1"/>
<dbReference type="Gene3D" id="1.20.1070.10">
    <property type="entry name" value="Rhodopsin 7-helix transmembrane proteins"/>
    <property type="match status" value="1"/>
</dbReference>
<feature type="transmembrane region" description="Helical" evidence="8">
    <location>
        <begin position="52"/>
        <end position="75"/>
    </location>
</feature>
<evidence type="ECO:0000259" key="9">
    <source>
        <dbReference type="PROSITE" id="PS50262"/>
    </source>
</evidence>
<dbReference type="PANTHER" id="PTHR24243">
    <property type="entry name" value="G-PROTEIN COUPLED RECEPTOR"/>
    <property type="match status" value="1"/>
</dbReference>
<keyword evidence="6" id="KW-0675">Receptor</keyword>
<evidence type="ECO:0000256" key="7">
    <source>
        <dbReference type="ARBA" id="ARBA00023224"/>
    </source>
</evidence>
<comment type="subcellular location">
    <subcellularLocation>
        <location evidence="1">Membrane</location>
        <topology evidence="1">Multi-pass membrane protein</topology>
    </subcellularLocation>
</comment>
<evidence type="ECO:0000313" key="10">
    <source>
        <dbReference type="EMBL" id="CAF1669354.1"/>
    </source>
</evidence>
<evidence type="ECO:0000256" key="8">
    <source>
        <dbReference type="SAM" id="Phobius"/>
    </source>
</evidence>
<evidence type="ECO:0000256" key="6">
    <source>
        <dbReference type="ARBA" id="ARBA00023170"/>
    </source>
</evidence>
<feature type="transmembrane region" description="Helical" evidence="8">
    <location>
        <begin position="180"/>
        <end position="203"/>
    </location>
</feature>
<dbReference type="EMBL" id="CAJNOR010012710">
    <property type="protein sequence ID" value="CAF1669354.1"/>
    <property type="molecule type" value="Genomic_DNA"/>
</dbReference>
<proteinExistence type="predicted"/>
<gene>
    <name evidence="10" type="ORF">XAT740_LOCUS58370</name>
</gene>
<feature type="domain" description="G-protein coupled receptors family 1 profile" evidence="9">
    <location>
        <begin position="31"/>
        <end position="286"/>
    </location>
</feature>
<organism evidence="10 11">
    <name type="scientific">Adineta ricciae</name>
    <name type="common">Rotifer</name>
    <dbReference type="NCBI Taxonomy" id="249248"/>
    <lineage>
        <taxon>Eukaryota</taxon>
        <taxon>Metazoa</taxon>
        <taxon>Spiralia</taxon>
        <taxon>Gnathifera</taxon>
        <taxon>Rotifera</taxon>
        <taxon>Eurotatoria</taxon>
        <taxon>Bdelloidea</taxon>
        <taxon>Adinetida</taxon>
        <taxon>Adinetidae</taxon>
        <taxon>Adineta</taxon>
    </lineage>
</organism>
<dbReference type="InterPro" id="IPR000276">
    <property type="entry name" value="GPCR_Rhodpsn"/>
</dbReference>
<dbReference type="PRINTS" id="PR00237">
    <property type="entry name" value="GPCRRHODOPSN"/>
</dbReference>
<evidence type="ECO:0000256" key="5">
    <source>
        <dbReference type="ARBA" id="ARBA00023136"/>
    </source>
</evidence>
<feature type="transmembrane region" description="Helical" evidence="8">
    <location>
        <begin position="16"/>
        <end position="40"/>
    </location>
</feature>
<dbReference type="PROSITE" id="PS50262">
    <property type="entry name" value="G_PROTEIN_RECEP_F1_2"/>
    <property type="match status" value="1"/>
</dbReference>
<keyword evidence="7" id="KW-0807">Transducer</keyword>
<evidence type="ECO:0000256" key="2">
    <source>
        <dbReference type="ARBA" id="ARBA00022692"/>
    </source>
</evidence>
<evidence type="ECO:0000256" key="3">
    <source>
        <dbReference type="ARBA" id="ARBA00022989"/>
    </source>
</evidence>
<reference evidence="10" key="1">
    <citation type="submission" date="2021-02" db="EMBL/GenBank/DDBJ databases">
        <authorList>
            <person name="Nowell W R."/>
        </authorList>
    </citation>
    <scope>NUCLEOTIDE SEQUENCE</scope>
</reference>
<dbReference type="Proteomes" id="UP000663828">
    <property type="component" value="Unassembled WGS sequence"/>
</dbReference>
<evidence type="ECO:0000256" key="4">
    <source>
        <dbReference type="ARBA" id="ARBA00023040"/>
    </source>
</evidence>
<keyword evidence="5 8" id="KW-0472">Membrane</keyword>